<dbReference type="PANTHER" id="PTHR36566">
    <property type="entry name" value="NICKEL INSERTION PROTEIN-RELATED"/>
    <property type="match status" value="1"/>
</dbReference>
<reference evidence="2 3" key="1">
    <citation type="submission" date="2019-01" db="EMBL/GenBank/DDBJ databases">
        <title>Draft genomes of a novel of Aminipila strains.</title>
        <authorList>
            <person name="Ma S."/>
        </authorList>
    </citation>
    <scope>NUCLEOTIDE SEQUENCE [LARGE SCALE GENOMIC DNA]</scope>
    <source>
        <strain evidence="3">JN-39</strain>
    </source>
</reference>
<keyword evidence="1" id="KW-0533">Nickel</keyword>
<dbReference type="Proteomes" id="UP000287601">
    <property type="component" value="Chromosome"/>
</dbReference>
<dbReference type="InterPro" id="IPR002822">
    <property type="entry name" value="Ni_insertion"/>
</dbReference>
<dbReference type="PANTHER" id="PTHR36566:SF1">
    <property type="entry name" value="PYRIDINIUM-3,5-BISTHIOCARBOXYLIC ACID MONONUCLEOTIDE NICKEL INSERTION PROTEIN"/>
    <property type="match status" value="1"/>
</dbReference>
<sequence>MKILYIDCSSGISGDMTLAALVDACQQKEYLIGELKKLNLPGYELIIEKKSRNCIMMTDIDVKITADEREEEERNLLEICQLIDDSDVTQNAKEISKKIFKEIAEAEARVHGKSIEQIHFHEVGAVDSIVDIVGTAVLIDYIKPDKIISSPLHDGHGSITCRHGIIPVPVPAVTAMLEGSNIPVINENVDTELVTPTGCGIIKSLVDEIGIVKEGFTVEKVGYGMGKKETGLFGAVRIIIGESL</sequence>
<dbReference type="KEGG" id="amij:EQM06_00135"/>
<dbReference type="Pfam" id="PF01969">
    <property type="entry name" value="Ni_insertion"/>
    <property type="match status" value="1"/>
</dbReference>
<name>A0A410PS89_9FIRM</name>
<proteinExistence type="predicted"/>
<evidence type="ECO:0000313" key="2">
    <source>
        <dbReference type="EMBL" id="QAT41755.1"/>
    </source>
</evidence>
<evidence type="ECO:0000313" key="3">
    <source>
        <dbReference type="Proteomes" id="UP000287601"/>
    </source>
</evidence>
<organism evidence="2 3">
    <name type="scientific">Aminipila luticellarii</name>
    <dbReference type="NCBI Taxonomy" id="2507160"/>
    <lineage>
        <taxon>Bacteria</taxon>
        <taxon>Bacillati</taxon>
        <taxon>Bacillota</taxon>
        <taxon>Clostridia</taxon>
        <taxon>Peptostreptococcales</taxon>
        <taxon>Anaerovoracaceae</taxon>
        <taxon>Aminipila</taxon>
    </lineage>
</organism>
<protein>
    <submittedName>
        <fullName evidence="2">LarC family nickel insertion protein</fullName>
    </submittedName>
</protein>
<evidence type="ECO:0000256" key="1">
    <source>
        <dbReference type="ARBA" id="ARBA00022596"/>
    </source>
</evidence>
<gene>
    <name evidence="2" type="ORF">EQM06_00135</name>
</gene>
<dbReference type="OrthoDB" id="9765625at2"/>
<keyword evidence="3" id="KW-1185">Reference proteome</keyword>
<dbReference type="AlphaFoldDB" id="A0A410PS89"/>
<accession>A0A410PS89</accession>
<dbReference type="EMBL" id="CP035281">
    <property type="protein sequence ID" value="QAT41755.1"/>
    <property type="molecule type" value="Genomic_DNA"/>
</dbReference>
<dbReference type="RefSeq" id="WP_128744409.1">
    <property type="nucleotide sequence ID" value="NZ_CP035281.1"/>
</dbReference>